<feature type="domain" description="STAS" evidence="7">
    <location>
        <begin position="443"/>
        <end position="542"/>
    </location>
</feature>
<dbReference type="OrthoDB" id="9771198at2"/>
<dbReference type="Pfam" id="PF01740">
    <property type="entry name" value="STAS"/>
    <property type="match status" value="1"/>
</dbReference>
<feature type="transmembrane region" description="Helical" evidence="5">
    <location>
        <begin position="31"/>
        <end position="52"/>
    </location>
</feature>
<organism evidence="8 9">
    <name type="scientific">Candidatus Chloroploca asiatica</name>
    <dbReference type="NCBI Taxonomy" id="1506545"/>
    <lineage>
        <taxon>Bacteria</taxon>
        <taxon>Bacillati</taxon>
        <taxon>Chloroflexota</taxon>
        <taxon>Chloroflexia</taxon>
        <taxon>Chloroflexales</taxon>
        <taxon>Chloroflexineae</taxon>
        <taxon>Oscillochloridaceae</taxon>
        <taxon>Candidatus Chloroploca</taxon>
    </lineage>
</organism>
<keyword evidence="9" id="KW-1185">Reference proteome</keyword>
<feature type="transmembrane region" description="Helical" evidence="5">
    <location>
        <begin position="131"/>
        <end position="154"/>
    </location>
</feature>
<dbReference type="PROSITE" id="PS00380">
    <property type="entry name" value="RHODANESE_1"/>
    <property type="match status" value="1"/>
</dbReference>
<feature type="transmembrane region" description="Helical" evidence="5">
    <location>
        <begin position="257"/>
        <end position="280"/>
    </location>
</feature>
<dbReference type="AlphaFoldDB" id="A0A2H3KMY2"/>
<sequence>MLAYLRTMPVLLSQPVRLLRGYPLVALRSDLLAGLTVGLVLLPQALAFALLAGLPPTMGLYTAFVASMVGALWGSSSHLNSGPTNTASILTLSILAPLFLPGSPEFLLAAGLLAVLAGLIRLLMGLARLGILVNFVSDSVAVGFTAGAGLLIMANQIGPMLRLSIPVTEGPLGVVIGALSQLEAVHVPSLVLGVATIGLIIFWPRVTRVVPAVLVGVTAISLSAWVLQLEGQGVRLLGTLPQGLPPFTSLPLFDLSLIGQLANGALAIALIGLVEAVAIARAVASHSRQRLDSNQEFVGQGIANIAAGFFGGHPCSSSFNRSALSYQSGGMTALGNAFSGVFVLVAALVLSDVIGQIPLAVLAGALAVTAWSMIDLRSMKRIWRGAPGDAVIMVITFLATLVLPLQFAILIGVLMSLGYYLLRTSMPRVVAVLPDLTFSHWSAFPERPQCPQLAVVDVLGDLYFGAVNHIEEELLRILDAPPGQRFLLLRMHSVQHCDISGIRMLENVRRVVRDRGGEIYFVRVRDPVLERMRLTGFYDQVGAARFLDEDLAIETIFYRILDPAVCIYECEWRAFRECHTLPKRTLPGGAPPIPLLPLGSTTAPKVAAHELWKMMHNEVPPLVVDVREPREFRLGHIPGAISIPLSDLLIKPSDLPREAPLILVCRSGRRSERASLALTEQGYANVRILGGGLLTWEGQNLLMAVET</sequence>
<dbReference type="Gene3D" id="3.40.250.10">
    <property type="entry name" value="Rhodanese-like domain"/>
    <property type="match status" value="1"/>
</dbReference>
<evidence type="ECO:0000256" key="2">
    <source>
        <dbReference type="ARBA" id="ARBA00022692"/>
    </source>
</evidence>
<feature type="transmembrane region" description="Helical" evidence="5">
    <location>
        <begin position="395"/>
        <end position="422"/>
    </location>
</feature>
<evidence type="ECO:0000256" key="5">
    <source>
        <dbReference type="SAM" id="Phobius"/>
    </source>
</evidence>
<proteinExistence type="predicted"/>
<dbReference type="Pfam" id="PF00916">
    <property type="entry name" value="Sulfate_transp"/>
    <property type="match status" value="1"/>
</dbReference>
<dbReference type="SUPFAM" id="SSF52091">
    <property type="entry name" value="SpoIIaa-like"/>
    <property type="match status" value="1"/>
</dbReference>
<comment type="caution">
    <text evidence="8">The sequence shown here is derived from an EMBL/GenBank/DDBJ whole genome shotgun (WGS) entry which is preliminary data.</text>
</comment>
<feature type="transmembrane region" description="Helical" evidence="5">
    <location>
        <begin position="106"/>
        <end position="124"/>
    </location>
</feature>
<dbReference type="InterPro" id="IPR036513">
    <property type="entry name" value="STAS_dom_sf"/>
</dbReference>
<dbReference type="InterPro" id="IPR001902">
    <property type="entry name" value="SLC26A/SulP_fam"/>
</dbReference>
<keyword evidence="3 5" id="KW-1133">Transmembrane helix</keyword>
<keyword evidence="4 5" id="KW-0472">Membrane</keyword>
<evidence type="ECO:0000256" key="4">
    <source>
        <dbReference type="ARBA" id="ARBA00023136"/>
    </source>
</evidence>
<dbReference type="GO" id="GO:0004792">
    <property type="term" value="F:thiosulfate-cyanide sulfurtransferase activity"/>
    <property type="evidence" value="ECO:0007669"/>
    <property type="project" value="InterPro"/>
</dbReference>
<dbReference type="InterPro" id="IPR001763">
    <property type="entry name" value="Rhodanese-like_dom"/>
</dbReference>
<name>A0A2H3KMY2_9CHLR</name>
<dbReference type="PANTHER" id="PTHR11814">
    <property type="entry name" value="SULFATE TRANSPORTER"/>
    <property type="match status" value="1"/>
</dbReference>
<dbReference type="InterPro" id="IPR001307">
    <property type="entry name" value="Thiosulphate_STrfase_CS"/>
</dbReference>
<dbReference type="RefSeq" id="WP_097651821.1">
    <property type="nucleotide sequence ID" value="NZ_LYXE01000069.1"/>
</dbReference>
<dbReference type="CDD" id="cd07042">
    <property type="entry name" value="STAS_SulP_like_sulfate_transporter"/>
    <property type="match status" value="1"/>
</dbReference>
<dbReference type="CDD" id="cd00158">
    <property type="entry name" value="RHOD"/>
    <property type="match status" value="1"/>
</dbReference>
<feature type="transmembrane region" description="Helical" evidence="5">
    <location>
        <begin position="356"/>
        <end position="374"/>
    </location>
</feature>
<dbReference type="InterPro" id="IPR036873">
    <property type="entry name" value="Rhodanese-like_dom_sf"/>
</dbReference>
<protein>
    <submittedName>
        <fullName evidence="8">Sulfate transporter</fullName>
    </submittedName>
</protein>
<dbReference type="PROSITE" id="PS50801">
    <property type="entry name" value="STAS"/>
    <property type="match status" value="1"/>
</dbReference>
<comment type="subcellular location">
    <subcellularLocation>
        <location evidence="1">Membrane</location>
        <topology evidence="1">Multi-pass membrane protein</topology>
    </subcellularLocation>
</comment>
<evidence type="ECO:0000313" key="8">
    <source>
        <dbReference type="EMBL" id="PDV99501.1"/>
    </source>
</evidence>
<dbReference type="Proteomes" id="UP000220922">
    <property type="component" value="Unassembled WGS sequence"/>
</dbReference>
<evidence type="ECO:0000259" key="7">
    <source>
        <dbReference type="PROSITE" id="PS50801"/>
    </source>
</evidence>
<dbReference type="SMART" id="SM00450">
    <property type="entry name" value="RHOD"/>
    <property type="match status" value="1"/>
</dbReference>
<evidence type="ECO:0000256" key="3">
    <source>
        <dbReference type="ARBA" id="ARBA00022989"/>
    </source>
</evidence>
<accession>A0A2H3KMY2</accession>
<gene>
    <name evidence="8" type="ORF">A9Q02_11955</name>
</gene>
<dbReference type="GO" id="GO:0055085">
    <property type="term" value="P:transmembrane transport"/>
    <property type="evidence" value="ECO:0007669"/>
    <property type="project" value="InterPro"/>
</dbReference>
<feature type="transmembrane region" description="Helical" evidence="5">
    <location>
        <begin position="174"/>
        <end position="202"/>
    </location>
</feature>
<dbReference type="GO" id="GO:0016020">
    <property type="term" value="C:membrane"/>
    <property type="evidence" value="ECO:0007669"/>
    <property type="project" value="UniProtKB-SubCell"/>
</dbReference>
<dbReference type="SUPFAM" id="SSF52821">
    <property type="entry name" value="Rhodanese/Cell cycle control phosphatase"/>
    <property type="match status" value="1"/>
</dbReference>
<dbReference type="PROSITE" id="PS50206">
    <property type="entry name" value="RHODANESE_3"/>
    <property type="match status" value="1"/>
</dbReference>
<dbReference type="InterPro" id="IPR002645">
    <property type="entry name" value="STAS_dom"/>
</dbReference>
<reference evidence="8 9" key="1">
    <citation type="submission" date="2016-05" db="EMBL/GenBank/DDBJ databases">
        <authorList>
            <person name="Lavstsen T."/>
            <person name="Jespersen J.S."/>
        </authorList>
    </citation>
    <scope>NUCLEOTIDE SEQUENCE [LARGE SCALE GENOMIC DNA]</scope>
    <source>
        <strain evidence="8 9">B7-9</strain>
    </source>
</reference>
<evidence type="ECO:0000259" key="6">
    <source>
        <dbReference type="PROSITE" id="PS50206"/>
    </source>
</evidence>
<keyword evidence="2 5" id="KW-0812">Transmembrane</keyword>
<feature type="domain" description="Rhodanese" evidence="6">
    <location>
        <begin position="617"/>
        <end position="705"/>
    </location>
</feature>
<dbReference type="Gene3D" id="3.30.750.24">
    <property type="entry name" value="STAS domain"/>
    <property type="match status" value="1"/>
</dbReference>
<evidence type="ECO:0000313" key="9">
    <source>
        <dbReference type="Proteomes" id="UP000220922"/>
    </source>
</evidence>
<feature type="transmembrane region" description="Helical" evidence="5">
    <location>
        <begin position="331"/>
        <end position="350"/>
    </location>
</feature>
<feature type="transmembrane region" description="Helical" evidence="5">
    <location>
        <begin position="209"/>
        <end position="227"/>
    </location>
</feature>
<evidence type="ECO:0000256" key="1">
    <source>
        <dbReference type="ARBA" id="ARBA00004141"/>
    </source>
</evidence>
<dbReference type="EMBL" id="LYXE01000069">
    <property type="protein sequence ID" value="PDV99501.1"/>
    <property type="molecule type" value="Genomic_DNA"/>
</dbReference>
<dbReference type="Pfam" id="PF00581">
    <property type="entry name" value="Rhodanese"/>
    <property type="match status" value="1"/>
</dbReference>
<dbReference type="InterPro" id="IPR011547">
    <property type="entry name" value="SLC26A/SulP_dom"/>
</dbReference>